<dbReference type="PANTHER" id="PTHR46383">
    <property type="entry name" value="ASPARTATE AMINOTRANSFERASE"/>
    <property type="match status" value="1"/>
</dbReference>
<evidence type="ECO:0000313" key="7">
    <source>
        <dbReference type="EMBL" id="SVA91274.1"/>
    </source>
</evidence>
<accession>A0A381ZQ74</accession>
<keyword evidence="4" id="KW-0808">Transferase</keyword>
<dbReference type="GO" id="GO:0030170">
    <property type="term" value="F:pyridoxal phosphate binding"/>
    <property type="evidence" value="ECO:0007669"/>
    <property type="project" value="InterPro"/>
</dbReference>
<evidence type="ECO:0000259" key="6">
    <source>
        <dbReference type="Pfam" id="PF00155"/>
    </source>
</evidence>
<reference evidence="7" key="1">
    <citation type="submission" date="2018-05" db="EMBL/GenBank/DDBJ databases">
        <authorList>
            <person name="Lanie J.A."/>
            <person name="Ng W.-L."/>
            <person name="Kazmierczak K.M."/>
            <person name="Andrzejewski T.M."/>
            <person name="Davidsen T.M."/>
            <person name="Wayne K.J."/>
            <person name="Tettelin H."/>
            <person name="Glass J.I."/>
            <person name="Rusch D."/>
            <person name="Podicherti R."/>
            <person name="Tsui H.-C.T."/>
            <person name="Winkler M.E."/>
        </authorList>
    </citation>
    <scope>NUCLEOTIDE SEQUENCE</scope>
</reference>
<evidence type="ECO:0000256" key="5">
    <source>
        <dbReference type="ARBA" id="ARBA00022898"/>
    </source>
</evidence>
<dbReference type="AlphaFoldDB" id="A0A381ZQ74"/>
<evidence type="ECO:0000256" key="1">
    <source>
        <dbReference type="ARBA" id="ARBA00001933"/>
    </source>
</evidence>
<dbReference type="InterPro" id="IPR004839">
    <property type="entry name" value="Aminotransferase_I/II_large"/>
</dbReference>
<protein>
    <recommendedName>
        <fullName evidence="6">Aminotransferase class I/classII large domain-containing protein</fullName>
    </recommendedName>
</protein>
<dbReference type="EMBL" id="UINC01022185">
    <property type="protein sequence ID" value="SVA91274.1"/>
    <property type="molecule type" value="Genomic_DNA"/>
</dbReference>
<keyword evidence="3" id="KW-0032">Aminotransferase</keyword>
<dbReference type="SUPFAM" id="SSF53383">
    <property type="entry name" value="PLP-dependent transferases"/>
    <property type="match status" value="1"/>
</dbReference>
<dbReference type="Pfam" id="PF00155">
    <property type="entry name" value="Aminotran_1_2"/>
    <property type="match status" value="1"/>
</dbReference>
<dbReference type="Gene3D" id="3.40.640.10">
    <property type="entry name" value="Type I PLP-dependent aspartate aminotransferase-like (Major domain)"/>
    <property type="match status" value="1"/>
</dbReference>
<comment type="cofactor">
    <cofactor evidence="1">
        <name>pyridoxal 5'-phosphate</name>
        <dbReference type="ChEBI" id="CHEBI:597326"/>
    </cofactor>
</comment>
<evidence type="ECO:0000256" key="4">
    <source>
        <dbReference type="ARBA" id="ARBA00022679"/>
    </source>
</evidence>
<comment type="similarity">
    <text evidence="2">Belongs to the class-I pyridoxal-phosphate-dependent aminotransferase family.</text>
</comment>
<dbReference type="InterPro" id="IPR050596">
    <property type="entry name" value="AspAT/PAT-like"/>
</dbReference>
<evidence type="ECO:0000256" key="2">
    <source>
        <dbReference type="ARBA" id="ARBA00007441"/>
    </source>
</evidence>
<dbReference type="InterPro" id="IPR015424">
    <property type="entry name" value="PyrdxlP-dep_Trfase"/>
</dbReference>
<sequence length="224" mass="24275">MEFSSNIASLQPSATIAVSNLARQLRTQGRDIIDLSAGEPDFDTPSWISEAAISGIESGRTRYTPVAGIPELRQAVAGYLNTISRDEVDWEGVVVSSGAKHALFNTAFACFGPGDEVLVTTPYWVSYPEIVSLSRAKSIYVSGDESSNFLVTTEDLDAAYTDRTKGLILCSPCNPTGAVYGLEQLEALASWASERDLVLIADEIYREIYFGSDRSYAPSVLELP</sequence>
<dbReference type="GO" id="GO:0008483">
    <property type="term" value="F:transaminase activity"/>
    <property type="evidence" value="ECO:0007669"/>
    <property type="project" value="UniProtKB-KW"/>
</dbReference>
<dbReference type="InterPro" id="IPR015422">
    <property type="entry name" value="PyrdxlP-dep_Trfase_small"/>
</dbReference>
<dbReference type="PANTHER" id="PTHR46383:SF1">
    <property type="entry name" value="ASPARTATE AMINOTRANSFERASE"/>
    <property type="match status" value="1"/>
</dbReference>
<proteinExistence type="inferred from homology"/>
<dbReference type="InterPro" id="IPR015421">
    <property type="entry name" value="PyrdxlP-dep_Trfase_major"/>
</dbReference>
<keyword evidence="5" id="KW-0663">Pyridoxal phosphate</keyword>
<gene>
    <name evidence="7" type="ORF">METZ01_LOCUS144128</name>
</gene>
<feature type="domain" description="Aminotransferase class I/classII large" evidence="6">
    <location>
        <begin position="31"/>
        <end position="213"/>
    </location>
</feature>
<feature type="non-terminal residue" evidence="7">
    <location>
        <position position="224"/>
    </location>
</feature>
<name>A0A381ZQ74_9ZZZZ</name>
<dbReference type="Gene3D" id="3.90.1150.10">
    <property type="entry name" value="Aspartate Aminotransferase, domain 1"/>
    <property type="match status" value="1"/>
</dbReference>
<dbReference type="CDD" id="cd00609">
    <property type="entry name" value="AAT_like"/>
    <property type="match status" value="1"/>
</dbReference>
<organism evidence="7">
    <name type="scientific">marine metagenome</name>
    <dbReference type="NCBI Taxonomy" id="408172"/>
    <lineage>
        <taxon>unclassified sequences</taxon>
        <taxon>metagenomes</taxon>
        <taxon>ecological metagenomes</taxon>
    </lineage>
</organism>
<evidence type="ECO:0000256" key="3">
    <source>
        <dbReference type="ARBA" id="ARBA00022576"/>
    </source>
</evidence>
<dbReference type="GO" id="GO:0006520">
    <property type="term" value="P:amino acid metabolic process"/>
    <property type="evidence" value="ECO:0007669"/>
    <property type="project" value="InterPro"/>
</dbReference>